<dbReference type="SUPFAM" id="SSF48619">
    <property type="entry name" value="Phospholipase A2, PLA2"/>
    <property type="match status" value="1"/>
</dbReference>
<evidence type="ECO:0000256" key="1">
    <source>
        <dbReference type="ARBA" id="ARBA00001913"/>
    </source>
</evidence>
<evidence type="ECO:0000259" key="12">
    <source>
        <dbReference type="SMART" id="SM00085"/>
    </source>
</evidence>
<evidence type="ECO:0000256" key="11">
    <source>
        <dbReference type="SAM" id="SignalP"/>
    </source>
</evidence>
<sequence>MRIRSELHLIVFLVLYSFSAAYHAIAPSKTDPRNATSCYWISTTSGRTHYGFLRESAGMRANALRLYLSTWTESQRLMDCVVVEESAVTEGYLSLCQEGLAGNFLENPQERFNISLLLAPDSTCVVGSVVGFEPSDRKKKDLQPSDAGRSSLRNFNFSSGVEVRRRKRSWIFPGTLWCGTGTKANAYDDIGLFEKTDWCCREHDHCTHTIPMFRVNYGVFNRNFFTVSHCECDRRFRECLQGVNDTISHMVGYSFFNMLKVPCFTFTQKKHCIQISWFGLCKSVGVAPYAVLRYPAPYYSTHLVDEVSEVTAVPASLAGKHTVASSSASHSASTAFRNSTTPASRAETAHSGGDTFRPGRKTTRGGKGRKASVGPPTAAPTPRTTTFATTTSRATVRKTTPSHSAKRKGSKKQLGLKNALPTDLPWDPQKHGNNNLPAPLKNTRQKDKLQLCDCYKQLDECRHKILPQEEKYGLRNMDSKILYHCNCTRGLSRQLRQQKESSTLQSLLLDFVSLSCFKGLHLEDCLQRRRCRAVLSESKHLKQTLKRLGVNEVIGHPVGSTSKVKRQDTRKVGGKSTPVRLYNRCLRIASKNIT</sequence>
<dbReference type="GO" id="GO:0006644">
    <property type="term" value="P:phospholipid metabolic process"/>
    <property type="evidence" value="ECO:0007669"/>
    <property type="project" value="InterPro"/>
</dbReference>
<proteinExistence type="predicted"/>
<organism evidence="13 14">
    <name type="scientific">Synaphobranchus kaupii</name>
    <name type="common">Kaup's arrowtooth eel</name>
    <dbReference type="NCBI Taxonomy" id="118154"/>
    <lineage>
        <taxon>Eukaryota</taxon>
        <taxon>Metazoa</taxon>
        <taxon>Chordata</taxon>
        <taxon>Craniata</taxon>
        <taxon>Vertebrata</taxon>
        <taxon>Euteleostomi</taxon>
        <taxon>Actinopterygii</taxon>
        <taxon>Neopterygii</taxon>
        <taxon>Teleostei</taxon>
        <taxon>Anguilliformes</taxon>
        <taxon>Synaphobranchidae</taxon>
        <taxon>Synaphobranchus</taxon>
    </lineage>
</organism>
<comment type="subcellular location">
    <subcellularLocation>
        <location evidence="2">Secreted</location>
    </subcellularLocation>
</comment>
<keyword evidence="9" id="KW-1015">Disulfide bond</keyword>
<evidence type="ECO:0000256" key="8">
    <source>
        <dbReference type="ARBA" id="ARBA00023098"/>
    </source>
</evidence>
<keyword evidence="4" id="KW-0964">Secreted</keyword>
<dbReference type="Pfam" id="PF05826">
    <property type="entry name" value="Phospholip_A2_2"/>
    <property type="match status" value="2"/>
</dbReference>
<evidence type="ECO:0000256" key="9">
    <source>
        <dbReference type="ARBA" id="ARBA00023157"/>
    </source>
</evidence>
<evidence type="ECO:0000313" key="13">
    <source>
        <dbReference type="EMBL" id="KAJ8380285.1"/>
    </source>
</evidence>
<dbReference type="PANTHER" id="PTHR12253">
    <property type="entry name" value="RH14732P"/>
    <property type="match status" value="1"/>
</dbReference>
<feature type="region of interest" description="Disordered" evidence="10">
    <location>
        <begin position="328"/>
        <end position="441"/>
    </location>
</feature>
<evidence type="ECO:0000256" key="2">
    <source>
        <dbReference type="ARBA" id="ARBA00004613"/>
    </source>
</evidence>
<evidence type="ECO:0000256" key="10">
    <source>
        <dbReference type="SAM" id="MobiDB-lite"/>
    </source>
</evidence>
<accession>A0A9Q1G9W7</accession>
<keyword evidence="8" id="KW-0443">Lipid metabolism</keyword>
<feature type="compositionally biased region" description="Basic residues" evidence="10">
    <location>
        <begin position="358"/>
        <end position="370"/>
    </location>
</feature>
<name>A0A9Q1G9W7_SYNKA</name>
<keyword evidence="5" id="KW-0479">Metal-binding</keyword>
<evidence type="ECO:0000256" key="5">
    <source>
        <dbReference type="ARBA" id="ARBA00022723"/>
    </source>
</evidence>
<dbReference type="AlphaFoldDB" id="A0A9Q1G9W7"/>
<evidence type="ECO:0000256" key="7">
    <source>
        <dbReference type="ARBA" id="ARBA00022837"/>
    </source>
</evidence>
<protein>
    <recommendedName>
        <fullName evidence="3">phospholipase A2</fullName>
        <ecNumber evidence="3">3.1.1.4</ecNumber>
    </recommendedName>
</protein>
<keyword evidence="6" id="KW-0378">Hydrolase</keyword>
<dbReference type="GO" id="GO:0005576">
    <property type="term" value="C:extracellular region"/>
    <property type="evidence" value="ECO:0007669"/>
    <property type="project" value="UniProtKB-SubCell"/>
</dbReference>
<feature type="signal peptide" evidence="11">
    <location>
        <begin position="1"/>
        <end position="21"/>
    </location>
</feature>
<gene>
    <name evidence="13" type="ORF">SKAU_G00010630</name>
</gene>
<dbReference type="EMBL" id="JAINUF010000001">
    <property type="protein sequence ID" value="KAJ8380285.1"/>
    <property type="molecule type" value="Genomic_DNA"/>
</dbReference>
<dbReference type="InterPro" id="IPR036444">
    <property type="entry name" value="PLipase_A2_dom_sf"/>
</dbReference>
<dbReference type="EC" id="3.1.1.4" evidence="3"/>
<feature type="domain" description="Phospholipase A2-like central" evidence="12">
    <location>
        <begin position="153"/>
        <end position="282"/>
    </location>
</feature>
<dbReference type="InterPro" id="IPR033113">
    <property type="entry name" value="PLA2_histidine"/>
</dbReference>
<evidence type="ECO:0000256" key="6">
    <source>
        <dbReference type="ARBA" id="ARBA00022801"/>
    </source>
</evidence>
<keyword evidence="7" id="KW-0106">Calcium</keyword>
<reference evidence="13" key="1">
    <citation type="journal article" date="2023" name="Science">
        <title>Genome structures resolve the early diversification of teleost fishes.</title>
        <authorList>
            <person name="Parey E."/>
            <person name="Louis A."/>
            <person name="Montfort J."/>
            <person name="Bouchez O."/>
            <person name="Roques C."/>
            <person name="Iampietro C."/>
            <person name="Lluch J."/>
            <person name="Castinel A."/>
            <person name="Donnadieu C."/>
            <person name="Desvignes T."/>
            <person name="Floi Bucao C."/>
            <person name="Jouanno E."/>
            <person name="Wen M."/>
            <person name="Mejri S."/>
            <person name="Dirks R."/>
            <person name="Jansen H."/>
            <person name="Henkel C."/>
            <person name="Chen W.J."/>
            <person name="Zahm M."/>
            <person name="Cabau C."/>
            <person name="Klopp C."/>
            <person name="Thompson A.W."/>
            <person name="Robinson-Rechavi M."/>
            <person name="Braasch I."/>
            <person name="Lecointre G."/>
            <person name="Bobe J."/>
            <person name="Postlethwait J.H."/>
            <person name="Berthelot C."/>
            <person name="Roest Crollius H."/>
            <person name="Guiguen Y."/>
        </authorList>
    </citation>
    <scope>NUCLEOTIDE SEQUENCE</scope>
    <source>
        <strain evidence="13">WJC10195</strain>
    </source>
</reference>
<dbReference type="InterPro" id="IPR016090">
    <property type="entry name" value="PLA2-like_dom"/>
</dbReference>
<dbReference type="Proteomes" id="UP001152622">
    <property type="component" value="Chromosome 1"/>
</dbReference>
<evidence type="ECO:0000313" key="14">
    <source>
        <dbReference type="Proteomes" id="UP001152622"/>
    </source>
</evidence>
<dbReference type="GO" id="GO:0050482">
    <property type="term" value="P:arachidonate secretion"/>
    <property type="evidence" value="ECO:0007669"/>
    <property type="project" value="InterPro"/>
</dbReference>
<feature type="chain" id="PRO_5040174756" description="phospholipase A2" evidence="11">
    <location>
        <begin position="22"/>
        <end position="594"/>
    </location>
</feature>
<dbReference type="SMART" id="SM00085">
    <property type="entry name" value="PA2c"/>
    <property type="match status" value="1"/>
</dbReference>
<dbReference type="GO" id="GO:0046872">
    <property type="term" value="F:metal ion binding"/>
    <property type="evidence" value="ECO:0007669"/>
    <property type="project" value="UniProtKB-KW"/>
</dbReference>
<keyword evidence="14" id="KW-1185">Reference proteome</keyword>
<evidence type="ECO:0000256" key="4">
    <source>
        <dbReference type="ARBA" id="ARBA00022525"/>
    </source>
</evidence>
<dbReference type="CDD" id="cd04704">
    <property type="entry name" value="PLA2_bee_venom_like"/>
    <property type="match status" value="1"/>
</dbReference>
<dbReference type="OrthoDB" id="10059604at2759"/>
<dbReference type="PROSITE" id="PS00118">
    <property type="entry name" value="PA2_HIS"/>
    <property type="match status" value="1"/>
</dbReference>
<feature type="compositionally biased region" description="Low complexity" evidence="10">
    <location>
        <begin position="380"/>
        <end position="399"/>
    </location>
</feature>
<keyword evidence="11" id="KW-0732">Signal</keyword>
<dbReference type="Gene3D" id="1.20.90.10">
    <property type="entry name" value="Phospholipase A2 domain"/>
    <property type="match status" value="2"/>
</dbReference>
<dbReference type="GO" id="GO:0004623">
    <property type="term" value="F:phospholipase A2 activity"/>
    <property type="evidence" value="ECO:0007669"/>
    <property type="project" value="UniProtKB-EC"/>
</dbReference>
<dbReference type="FunFam" id="1.20.90.10:FF:000002">
    <property type="entry name" value="Phospholipase A2 group III"/>
    <property type="match status" value="1"/>
</dbReference>
<comment type="caution">
    <text evidence="13">The sequence shown here is derived from an EMBL/GenBank/DDBJ whole genome shotgun (WGS) entry which is preliminary data.</text>
</comment>
<comment type="cofactor">
    <cofactor evidence="1">
        <name>Ca(2+)</name>
        <dbReference type="ChEBI" id="CHEBI:29108"/>
    </cofactor>
</comment>
<evidence type="ECO:0000256" key="3">
    <source>
        <dbReference type="ARBA" id="ARBA00013278"/>
    </source>
</evidence>